<organism evidence="2 3">
    <name type="scientific">Daphnia pulex</name>
    <name type="common">Water flea</name>
    <dbReference type="NCBI Taxonomy" id="6669"/>
    <lineage>
        <taxon>Eukaryota</taxon>
        <taxon>Metazoa</taxon>
        <taxon>Ecdysozoa</taxon>
        <taxon>Arthropoda</taxon>
        <taxon>Crustacea</taxon>
        <taxon>Branchiopoda</taxon>
        <taxon>Diplostraca</taxon>
        <taxon>Cladocera</taxon>
        <taxon>Anomopoda</taxon>
        <taxon>Daphniidae</taxon>
        <taxon>Daphnia</taxon>
    </lineage>
</organism>
<evidence type="ECO:0000313" key="2">
    <source>
        <dbReference type="EMBL" id="EFX60522.1"/>
    </source>
</evidence>
<feature type="compositionally biased region" description="Acidic residues" evidence="1">
    <location>
        <begin position="46"/>
        <end position="55"/>
    </location>
</feature>
<sequence length="107" mass="12643">MPNKRRQLLSAEDLNRQLQIIELAWRERRLQLELQDVFTDITTPPDSDDEDEDNNAEPRQLHTEAGRQLRENLLASLREPSPQTPYACLYACPDYEHNSRKKMRLLI</sequence>
<reference evidence="2 3" key="1">
    <citation type="journal article" date="2011" name="Science">
        <title>The ecoresponsive genome of Daphnia pulex.</title>
        <authorList>
            <person name="Colbourne J.K."/>
            <person name="Pfrender M.E."/>
            <person name="Gilbert D."/>
            <person name="Thomas W.K."/>
            <person name="Tucker A."/>
            <person name="Oakley T.H."/>
            <person name="Tokishita S."/>
            <person name="Aerts A."/>
            <person name="Arnold G.J."/>
            <person name="Basu M.K."/>
            <person name="Bauer D.J."/>
            <person name="Caceres C.E."/>
            <person name="Carmel L."/>
            <person name="Casola C."/>
            <person name="Choi J.H."/>
            <person name="Detter J.C."/>
            <person name="Dong Q."/>
            <person name="Dusheyko S."/>
            <person name="Eads B.D."/>
            <person name="Frohlich T."/>
            <person name="Geiler-Samerotte K.A."/>
            <person name="Gerlach D."/>
            <person name="Hatcher P."/>
            <person name="Jogdeo S."/>
            <person name="Krijgsveld J."/>
            <person name="Kriventseva E.V."/>
            <person name="Kultz D."/>
            <person name="Laforsch C."/>
            <person name="Lindquist E."/>
            <person name="Lopez J."/>
            <person name="Manak J.R."/>
            <person name="Muller J."/>
            <person name="Pangilinan J."/>
            <person name="Patwardhan R.P."/>
            <person name="Pitluck S."/>
            <person name="Pritham E.J."/>
            <person name="Rechtsteiner A."/>
            <person name="Rho M."/>
            <person name="Rogozin I.B."/>
            <person name="Sakarya O."/>
            <person name="Salamov A."/>
            <person name="Schaack S."/>
            <person name="Shapiro H."/>
            <person name="Shiga Y."/>
            <person name="Skalitzky C."/>
            <person name="Smith Z."/>
            <person name="Souvorov A."/>
            <person name="Sung W."/>
            <person name="Tang Z."/>
            <person name="Tsuchiya D."/>
            <person name="Tu H."/>
            <person name="Vos H."/>
            <person name="Wang M."/>
            <person name="Wolf Y.I."/>
            <person name="Yamagata H."/>
            <person name="Yamada T."/>
            <person name="Ye Y."/>
            <person name="Shaw J.R."/>
            <person name="Andrews J."/>
            <person name="Crease T.J."/>
            <person name="Tang H."/>
            <person name="Lucas S.M."/>
            <person name="Robertson H.M."/>
            <person name="Bork P."/>
            <person name="Koonin E.V."/>
            <person name="Zdobnov E.M."/>
            <person name="Grigoriev I.V."/>
            <person name="Lynch M."/>
            <person name="Boore J.L."/>
        </authorList>
    </citation>
    <scope>NUCLEOTIDE SEQUENCE [LARGE SCALE GENOMIC DNA]</scope>
</reference>
<evidence type="ECO:0000313" key="3">
    <source>
        <dbReference type="Proteomes" id="UP000000305"/>
    </source>
</evidence>
<evidence type="ECO:0000256" key="1">
    <source>
        <dbReference type="SAM" id="MobiDB-lite"/>
    </source>
</evidence>
<dbReference type="AlphaFoldDB" id="E9I658"/>
<protein>
    <submittedName>
        <fullName evidence="2">Uncharacterized protein</fullName>
    </submittedName>
</protein>
<feature type="region of interest" description="Disordered" evidence="1">
    <location>
        <begin position="39"/>
        <end position="72"/>
    </location>
</feature>
<dbReference type="HOGENOM" id="CLU_2216413_0_0_1"/>
<feature type="non-terminal residue" evidence="2">
    <location>
        <position position="107"/>
    </location>
</feature>
<gene>
    <name evidence="2" type="ORF">DAPPUDRAFT_342935</name>
</gene>
<accession>E9I658</accession>
<dbReference type="Proteomes" id="UP000000305">
    <property type="component" value="Unassembled WGS sequence"/>
</dbReference>
<proteinExistence type="predicted"/>
<dbReference type="EMBL" id="GL736192">
    <property type="protein sequence ID" value="EFX60522.1"/>
    <property type="molecule type" value="Genomic_DNA"/>
</dbReference>
<name>E9I658_DAPPU</name>
<feature type="compositionally biased region" description="Basic and acidic residues" evidence="1">
    <location>
        <begin position="59"/>
        <end position="70"/>
    </location>
</feature>
<keyword evidence="3" id="KW-1185">Reference proteome</keyword>
<dbReference type="KEGG" id="dpx:DAPPUDRAFT_342935"/>
<dbReference type="InParanoid" id="E9I658"/>